<evidence type="ECO:0000313" key="9">
    <source>
        <dbReference type="EMBL" id="QNA44076.1"/>
    </source>
</evidence>
<keyword evidence="3 7" id="KW-0350">Heme biosynthesis</keyword>
<evidence type="ECO:0000313" key="10">
    <source>
        <dbReference type="Proteomes" id="UP000515344"/>
    </source>
</evidence>
<evidence type="ECO:0000256" key="7">
    <source>
        <dbReference type="HAMAP-Rule" id="MF_00323"/>
    </source>
</evidence>
<dbReference type="CDD" id="cd00419">
    <property type="entry name" value="Ferrochelatase_C"/>
    <property type="match status" value="1"/>
</dbReference>
<dbReference type="GO" id="GO:0046872">
    <property type="term" value="F:metal ion binding"/>
    <property type="evidence" value="ECO:0007669"/>
    <property type="project" value="UniProtKB-KW"/>
</dbReference>
<dbReference type="InterPro" id="IPR033644">
    <property type="entry name" value="Ferrochelatase_C"/>
</dbReference>
<comment type="catalytic activity">
    <reaction evidence="7">
        <text>heme b + 2 H(+) = protoporphyrin IX + Fe(2+)</text>
        <dbReference type="Rhea" id="RHEA:22584"/>
        <dbReference type="ChEBI" id="CHEBI:15378"/>
        <dbReference type="ChEBI" id="CHEBI:29033"/>
        <dbReference type="ChEBI" id="CHEBI:57306"/>
        <dbReference type="ChEBI" id="CHEBI:60344"/>
        <dbReference type="EC" id="4.98.1.1"/>
    </reaction>
</comment>
<evidence type="ECO:0000256" key="4">
    <source>
        <dbReference type="ARBA" id="ARBA00023239"/>
    </source>
</evidence>
<keyword evidence="2 7" id="KW-0408">Iron</keyword>
<sequence>MEKATRKGILLMNLGSPDSTGVKDVRRYLNEFLMDERVIDYPYLLRLLLVKGIITRFRAPKSAEAYSTIWTKEGSPLIVLTKQLRDALDKEVDMPVEIAMRYGNPTVKYALDRLLEQNPDLDEVIAVPLYPHYAMSSYETAVESAKEIHAKNKYSFKLSFIKPYYNEEHYITAMAENIRPYLEQEYDHILFSYHGIPESHLKKSDPTKSHCLKTGDCCNVDSAAHATCYRHQCFVTTELIAAKLGLTKEKYSLSFQSRLAGEQWLTPYTDYRLRDMPKEGIKKLLILCPAFVSDCLETLEEIAERGKETFEEAGGETYTMIPCMNVHPLWVEAIATYVEGVAKGEREMVL</sequence>
<dbReference type="UniPathway" id="UPA00252">
    <property type="reaction ID" value="UER00325"/>
</dbReference>
<dbReference type="AlphaFoldDB" id="A0A7G5XF23"/>
<evidence type="ECO:0000256" key="6">
    <source>
        <dbReference type="ARBA" id="ARBA00024536"/>
    </source>
</evidence>
<dbReference type="CDD" id="cd03411">
    <property type="entry name" value="Ferrochelatase_N"/>
    <property type="match status" value="1"/>
</dbReference>
<dbReference type="SUPFAM" id="SSF53800">
    <property type="entry name" value="Chelatase"/>
    <property type="match status" value="1"/>
</dbReference>
<organism evidence="9 10">
    <name type="scientific">Lacibacter sediminis</name>
    <dbReference type="NCBI Taxonomy" id="2760713"/>
    <lineage>
        <taxon>Bacteria</taxon>
        <taxon>Pseudomonadati</taxon>
        <taxon>Bacteroidota</taxon>
        <taxon>Chitinophagia</taxon>
        <taxon>Chitinophagales</taxon>
        <taxon>Chitinophagaceae</taxon>
        <taxon>Lacibacter</taxon>
    </lineage>
</organism>
<comment type="similarity">
    <text evidence="1 7 8">Belongs to the ferrochelatase family.</text>
</comment>
<comment type="pathway">
    <text evidence="7">Porphyrin-containing compound metabolism; protoheme biosynthesis; protoheme from protoporphyrin-IX: step 1/1.</text>
</comment>
<keyword evidence="5 7" id="KW-0627">Porphyrin biosynthesis</keyword>
<evidence type="ECO:0000256" key="3">
    <source>
        <dbReference type="ARBA" id="ARBA00023133"/>
    </source>
</evidence>
<keyword evidence="10" id="KW-1185">Reference proteome</keyword>
<comment type="catalytic activity">
    <reaction evidence="6">
        <text>Fe-coproporphyrin III + 2 H(+) = coproporphyrin III + Fe(2+)</text>
        <dbReference type="Rhea" id="RHEA:49572"/>
        <dbReference type="ChEBI" id="CHEBI:15378"/>
        <dbReference type="ChEBI" id="CHEBI:29033"/>
        <dbReference type="ChEBI" id="CHEBI:68438"/>
        <dbReference type="ChEBI" id="CHEBI:131725"/>
        <dbReference type="EC" id="4.99.1.9"/>
    </reaction>
    <physiologicalReaction direction="right-to-left" evidence="6">
        <dbReference type="Rhea" id="RHEA:49574"/>
    </physiologicalReaction>
</comment>
<dbReference type="KEGG" id="lacs:H4075_18675"/>
<comment type="function">
    <text evidence="7">Catalyzes the ferrous insertion into protoporphyrin IX.</text>
</comment>
<evidence type="ECO:0000256" key="2">
    <source>
        <dbReference type="ARBA" id="ARBA00023004"/>
    </source>
</evidence>
<dbReference type="NCBIfam" id="TIGR00109">
    <property type="entry name" value="hemH"/>
    <property type="match status" value="1"/>
</dbReference>
<dbReference type="InterPro" id="IPR033659">
    <property type="entry name" value="Ferrochelatase_N"/>
</dbReference>
<dbReference type="GO" id="GO:0004325">
    <property type="term" value="F:ferrochelatase activity"/>
    <property type="evidence" value="ECO:0007669"/>
    <property type="project" value="UniProtKB-UniRule"/>
</dbReference>
<accession>A0A7G5XF23</accession>
<dbReference type="PANTHER" id="PTHR11108">
    <property type="entry name" value="FERROCHELATASE"/>
    <property type="match status" value="1"/>
</dbReference>
<reference evidence="10" key="1">
    <citation type="submission" date="2020-08" db="EMBL/GenBank/DDBJ databases">
        <title>Lacibacter sp. S13-6-6 genome sequencing.</title>
        <authorList>
            <person name="Jin L."/>
        </authorList>
    </citation>
    <scope>NUCLEOTIDE SEQUENCE [LARGE SCALE GENOMIC DNA]</scope>
    <source>
        <strain evidence="10">S13-6-6</strain>
    </source>
</reference>
<keyword evidence="7" id="KW-0479">Metal-binding</keyword>
<dbReference type="Gene3D" id="3.40.50.1400">
    <property type="match status" value="2"/>
</dbReference>
<dbReference type="Pfam" id="PF00762">
    <property type="entry name" value="Ferrochelatase"/>
    <property type="match status" value="1"/>
</dbReference>
<proteinExistence type="inferred from homology"/>
<evidence type="ECO:0000256" key="8">
    <source>
        <dbReference type="RuleBase" id="RU004185"/>
    </source>
</evidence>
<dbReference type="EMBL" id="CP060007">
    <property type="protein sequence ID" value="QNA44076.1"/>
    <property type="molecule type" value="Genomic_DNA"/>
</dbReference>
<keyword evidence="4 7" id="KW-0456">Lyase</keyword>
<gene>
    <name evidence="7 9" type="primary">hemH</name>
    <name evidence="9" type="ORF">H4075_18675</name>
</gene>
<dbReference type="InterPro" id="IPR001015">
    <property type="entry name" value="Ferrochelatase"/>
</dbReference>
<evidence type="ECO:0000256" key="1">
    <source>
        <dbReference type="ARBA" id="ARBA00007718"/>
    </source>
</evidence>
<dbReference type="PANTHER" id="PTHR11108:SF1">
    <property type="entry name" value="FERROCHELATASE, MITOCHONDRIAL"/>
    <property type="match status" value="1"/>
</dbReference>
<feature type="binding site" evidence="7">
    <location>
        <position position="297"/>
    </location>
    <ligand>
        <name>Fe(2+)</name>
        <dbReference type="ChEBI" id="CHEBI:29033"/>
    </ligand>
</feature>
<comment type="subcellular location">
    <subcellularLocation>
        <location evidence="7">Cytoplasm</location>
    </subcellularLocation>
</comment>
<dbReference type="GO" id="GO:0006783">
    <property type="term" value="P:heme biosynthetic process"/>
    <property type="evidence" value="ECO:0007669"/>
    <property type="project" value="UniProtKB-UniRule"/>
</dbReference>
<dbReference type="GO" id="GO:0005737">
    <property type="term" value="C:cytoplasm"/>
    <property type="evidence" value="ECO:0007669"/>
    <property type="project" value="UniProtKB-SubCell"/>
</dbReference>
<evidence type="ECO:0000256" key="5">
    <source>
        <dbReference type="ARBA" id="ARBA00023244"/>
    </source>
</evidence>
<dbReference type="Proteomes" id="UP000515344">
    <property type="component" value="Chromosome"/>
</dbReference>
<dbReference type="RefSeq" id="WP_182802338.1">
    <property type="nucleotide sequence ID" value="NZ_CP060007.1"/>
</dbReference>
<protein>
    <recommendedName>
        <fullName evidence="7">Ferrochelatase</fullName>
        <ecNumber evidence="7">4.98.1.1</ecNumber>
    </recommendedName>
    <alternativeName>
        <fullName evidence="7">Heme synthase</fullName>
    </alternativeName>
    <alternativeName>
        <fullName evidence="7">Protoheme ferro-lyase</fullName>
    </alternativeName>
</protein>
<keyword evidence="7" id="KW-0963">Cytoplasm</keyword>
<name>A0A7G5XF23_9BACT</name>
<feature type="binding site" evidence="7">
    <location>
        <position position="194"/>
    </location>
    <ligand>
        <name>Fe(2+)</name>
        <dbReference type="ChEBI" id="CHEBI:29033"/>
    </ligand>
</feature>
<dbReference type="EC" id="4.98.1.1" evidence="7"/>
<dbReference type="HAMAP" id="MF_00323">
    <property type="entry name" value="Ferrochelatase"/>
    <property type="match status" value="1"/>
</dbReference>